<keyword evidence="7" id="KW-1185">Reference proteome</keyword>
<proteinExistence type="inferred from homology"/>
<dbReference type="OrthoDB" id="42561at2759"/>
<comment type="similarity">
    <text evidence="2">Belongs to the CIA30 family.</text>
</comment>
<dbReference type="InterPro" id="IPR008979">
    <property type="entry name" value="Galactose-bd-like_sf"/>
</dbReference>
<dbReference type="InterPro" id="IPR013857">
    <property type="entry name" value="NADH-UbQ_OxRdtase-assoc_prot30"/>
</dbReference>
<reference evidence="6 7" key="1">
    <citation type="submission" date="2020-02" db="EMBL/GenBank/DDBJ databases">
        <authorList>
            <person name="Ferguson B K."/>
        </authorList>
    </citation>
    <scope>NUCLEOTIDE SEQUENCE [LARGE SCALE GENOMIC DNA]</scope>
</reference>
<keyword evidence="3" id="KW-0496">Mitochondrion</keyword>
<dbReference type="GO" id="GO:0051082">
    <property type="term" value="F:unfolded protein binding"/>
    <property type="evidence" value="ECO:0007669"/>
    <property type="project" value="TreeGrafter"/>
</dbReference>
<sequence length="293" mass="33724">MSGVRCLFKTSRYLPNGRICRISTTARKDLFFEGDAKSGYGKKFKFSKASVIDGFHELKKEFGVFKSELRELWESDPMIACPPGYENKIWKFETPQELDQWVTTSDSDHSQGFSKCKFTLNPSGHALFSGTLSTDVPKDGQIKRAGYCAIRTLRASKSFKRDSYWDWTGFSHLVIRCRGDGRSYMLNLYTMGYYDQLWNDVYHYPLYTRGGPYWQTTRIPFSKFFFASKGTIQDLQSPISLDSISHFGITASDRYSGNFQLEIDYIATTFDPSTQYETFAYEHYKLPKGIAST</sequence>
<evidence type="ECO:0000313" key="7">
    <source>
        <dbReference type="Proteomes" id="UP000479000"/>
    </source>
</evidence>
<dbReference type="GO" id="GO:0005739">
    <property type="term" value="C:mitochondrion"/>
    <property type="evidence" value="ECO:0007669"/>
    <property type="project" value="UniProtKB-SubCell"/>
</dbReference>
<dbReference type="GO" id="GO:0006120">
    <property type="term" value="P:mitochondrial electron transport, NADH to ubiquinone"/>
    <property type="evidence" value="ECO:0007669"/>
    <property type="project" value="TreeGrafter"/>
</dbReference>
<evidence type="ECO:0000256" key="1">
    <source>
        <dbReference type="ARBA" id="ARBA00004173"/>
    </source>
</evidence>
<dbReference type="PANTHER" id="PTHR13194:SF18">
    <property type="entry name" value="COMPLEX I INTERMEDIATE-ASSOCIATED PROTEIN 30, MITOCHONDRIAL"/>
    <property type="match status" value="1"/>
</dbReference>
<dbReference type="InterPro" id="IPR039131">
    <property type="entry name" value="NDUFAF1"/>
</dbReference>
<evidence type="ECO:0000313" key="6">
    <source>
        <dbReference type="EMBL" id="CAB0021015.1"/>
    </source>
</evidence>
<dbReference type="Proteomes" id="UP000479000">
    <property type="component" value="Unassembled WGS sequence"/>
</dbReference>
<organism evidence="6 7">
    <name type="scientific">Nesidiocoris tenuis</name>
    <dbReference type="NCBI Taxonomy" id="355587"/>
    <lineage>
        <taxon>Eukaryota</taxon>
        <taxon>Metazoa</taxon>
        <taxon>Ecdysozoa</taxon>
        <taxon>Arthropoda</taxon>
        <taxon>Hexapoda</taxon>
        <taxon>Insecta</taxon>
        <taxon>Pterygota</taxon>
        <taxon>Neoptera</taxon>
        <taxon>Paraneoptera</taxon>
        <taxon>Hemiptera</taxon>
        <taxon>Heteroptera</taxon>
        <taxon>Panheteroptera</taxon>
        <taxon>Cimicomorpha</taxon>
        <taxon>Miridae</taxon>
        <taxon>Dicyphina</taxon>
        <taxon>Nesidiocoris</taxon>
    </lineage>
</organism>
<accession>A0A6H5HTK4</accession>
<evidence type="ECO:0000259" key="5">
    <source>
        <dbReference type="Pfam" id="PF08547"/>
    </source>
</evidence>
<dbReference type="Pfam" id="PF08547">
    <property type="entry name" value="CIA30"/>
    <property type="match status" value="1"/>
</dbReference>
<dbReference type="AlphaFoldDB" id="A0A6H5HTK4"/>
<protein>
    <recommendedName>
        <fullName evidence="5">NADH:ubiquinone oxidoreductase intermediate-associated protein 30 domain-containing protein</fullName>
    </recommendedName>
</protein>
<feature type="domain" description="NADH:ubiquinone oxidoreductase intermediate-associated protein 30" evidence="5">
    <location>
        <begin position="90"/>
        <end position="263"/>
    </location>
</feature>
<dbReference type="GO" id="GO:0032981">
    <property type="term" value="P:mitochondrial respiratory chain complex I assembly"/>
    <property type="evidence" value="ECO:0007669"/>
    <property type="project" value="TreeGrafter"/>
</dbReference>
<name>A0A6H5HTK4_9HEMI</name>
<dbReference type="PANTHER" id="PTHR13194">
    <property type="entry name" value="COMPLEX I INTERMEDIATE-ASSOCIATED PROTEIN 30"/>
    <property type="match status" value="1"/>
</dbReference>
<keyword evidence="4" id="KW-0143">Chaperone</keyword>
<comment type="subcellular location">
    <subcellularLocation>
        <location evidence="1">Mitochondrion</location>
    </subcellularLocation>
</comment>
<gene>
    <name evidence="6" type="ORF">NTEN_LOCUS24540</name>
</gene>
<dbReference type="SUPFAM" id="SSF49785">
    <property type="entry name" value="Galactose-binding domain-like"/>
    <property type="match status" value="1"/>
</dbReference>
<evidence type="ECO:0000256" key="2">
    <source>
        <dbReference type="ARBA" id="ARBA00007884"/>
    </source>
</evidence>
<evidence type="ECO:0000256" key="4">
    <source>
        <dbReference type="ARBA" id="ARBA00023186"/>
    </source>
</evidence>
<dbReference type="EMBL" id="CADCXU010036200">
    <property type="protein sequence ID" value="CAB0021015.1"/>
    <property type="molecule type" value="Genomic_DNA"/>
</dbReference>
<evidence type="ECO:0000256" key="3">
    <source>
        <dbReference type="ARBA" id="ARBA00023128"/>
    </source>
</evidence>